<evidence type="ECO:0000313" key="2">
    <source>
        <dbReference type="Proteomes" id="UP001302321"/>
    </source>
</evidence>
<dbReference type="AlphaFoldDB" id="A0AAN6W2D6"/>
<comment type="caution">
    <text evidence="1">The sequence shown here is derived from an EMBL/GenBank/DDBJ whole genome shotgun (WGS) entry which is preliminary data.</text>
</comment>
<evidence type="ECO:0000313" key="1">
    <source>
        <dbReference type="EMBL" id="KAK4174094.1"/>
    </source>
</evidence>
<sequence>MNLDTNVQHPFIPSEWWQRTTAPLGAEDVLNVHETLHTVERAHICYGSAFVSREDWIKTIKHLKAEGASDFTVVNFDLNIYSCRRHATNAGKLLSQFKLFLQQPRFGVNGLIYYNPHYLHPEEVLGKEVLDKPLNFAQKQAHDTDFHAKKQAKTVAQDEIHQTNDTVQINTMLNSLSHNSILAKSFADSSIIKTTPPECVSLPNSVIIAGMYDIVTKMKHSILSFDMRSKIFPRR</sequence>
<keyword evidence="2" id="KW-1185">Reference proteome</keyword>
<gene>
    <name evidence="1" type="ORF">QBC36DRAFT_358278</name>
</gene>
<organism evidence="1 2">
    <name type="scientific">Triangularia setosa</name>
    <dbReference type="NCBI Taxonomy" id="2587417"/>
    <lineage>
        <taxon>Eukaryota</taxon>
        <taxon>Fungi</taxon>
        <taxon>Dikarya</taxon>
        <taxon>Ascomycota</taxon>
        <taxon>Pezizomycotina</taxon>
        <taxon>Sordariomycetes</taxon>
        <taxon>Sordariomycetidae</taxon>
        <taxon>Sordariales</taxon>
        <taxon>Podosporaceae</taxon>
        <taxon>Triangularia</taxon>
    </lineage>
</organism>
<name>A0AAN6W2D6_9PEZI</name>
<dbReference type="EMBL" id="MU866301">
    <property type="protein sequence ID" value="KAK4174094.1"/>
    <property type="molecule type" value="Genomic_DNA"/>
</dbReference>
<protein>
    <submittedName>
        <fullName evidence="1">Uncharacterized protein</fullName>
    </submittedName>
</protein>
<proteinExistence type="predicted"/>
<accession>A0AAN6W2D6</accession>
<reference evidence="1" key="2">
    <citation type="submission" date="2023-05" db="EMBL/GenBank/DDBJ databases">
        <authorList>
            <consortium name="Lawrence Berkeley National Laboratory"/>
            <person name="Steindorff A."/>
            <person name="Hensen N."/>
            <person name="Bonometti L."/>
            <person name="Westerberg I."/>
            <person name="Brannstrom I.O."/>
            <person name="Guillou S."/>
            <person name="Cros-Aarteil S."/>
            <person name="Calhoun S."/>
            <person name="Haridas S."/>
            <person name="Kuo A."/>
            <person name="Mondo S."/>
            <person name="Pangilinan J."/>
            <person name="Riley R."/>
            <person name="Labutti K."/>
            <person name="Andreopoulos B."/>
            <person name="Lipzen A."/>
            <person name="Chen C."/>
            <person name="Yanf M."/>
            <person name="Daum C."/>
            <person name="Ng V."/>
            <person name="Clum A."/>
            <person name="Ohm R."/>
            <person name="Martin F."/>
            <person name="Silar P."/>
            <person name="Natvig D."/>
            <person name="Lalanne C."/>
            <person name="Gautier V."/>
            <person name="Ament-Velasquez S.L."/>
            <person name="Kruys A."/>
            <person name="Hutchinson M.I."/>
            <person name="Powell A.J."/>
            <person name="Barry K."/>
            <person name="Miller A.N."/>
            <person name="Grigoriev I.V."/>
            <person name="Debuchy R."/>
            <person name="Gladieux P."/>
            <person name="Thoren M.H."/>
            <person name="Johannesson H."/>
        </authorList>
    </citation>
    <scope>NUCLEOTIDE SEQUENCE</scope>
    <source>
        <strain evidence="1">CBS 892.96</strain>
    </source>
</reference>
<dbReference type="Proteomes" id="UP001302321">
    <property type="component" value="Unassembled WGS sequence"/>
</dbReference>
<reference evidence="1" key="1">
    <citation type="journal article" date="2023" name="Mol. Phylogenet. Evol.">
        <title>Genome-scale phylogeny and comparative genomics of the fungal order Sordariales.</title>
        <authorList>
            <person name="Hensen N."/>
            <person name="Bonometti L."/>
            <person name="Westerberg I."/>
            <person name="Brannstrom I.O."/>
            <person name="Guillou S."/>
            <person name="Cros-Aarteil S."/>
            <person name="Calhoun S."/>
            <person name="Haridas S."/>
            <person name="Kuo A."/>
            <person name="Mondo S."/>
            <person name="Pangilinan J."/>
            <person name="Riley R."/>
            <person name="LaButti K."/>
            <person name="Andreopoulos B."/>
            <person name="Lipzen A."/>
            <person name="Chen C."/>
            <person name="Yan M."/>
            <person name="Daum C."/>
            <person name="Ng V."/>
            <person name="Clum A."/>
            <person name="Steindorff A."/>
            <person name="Ohm R.A."/>
            <person name="Martin F."/>
            <person name="Silar P."/>
            <person name="Natvig D.O."/>
            <person name="Lalanne C."/>
            <person name="Gautier V."/>
            <person name="Ament-Velasquez S.L."/>
            <person name="Kruys A."/>
            <person name="Hutchinson M.I."/>
            <person name="Powell A.J."/>
            <person name="Barry K."/>
            <person name="Miller A.N."/>
            <person name="Grigoriev I.V."/>
            <person name="Debuchy R."/>
            <person name="Gladieux P."/>
            <person name="Hiltunen Thoren M."/>
            <person name="Johannesson H."/>
        </authorList>
    </citation>
    <scope>NUCLEOTIDE SEQUENCE</scope>
    <source>
        <strain evidence="1">CBS 892.96</strain>
    </source>
</reference>